<name>A0A1I7W9V4_HETBA</name>
<sequence>MTSCIMLTTRIVTMFKKESMATDKLSLRIFYFSWSKSHMTKFLNSVNALIRFGQHIFESQDHEKKT</sequence>
<dbReference type="AlphaFoldDB" id="A0A1I7W9V4"/>
<reference evidence="2" key="1">
    <citation type="submission" date="2016-11" db="UniProtKB">
        <authorList>
            <consortium name="WormBaseParasite"/>
        </authorList>
    </citation>
    <scope>IDENTIFICATION</scope>
</reference>
<keyword evidence="1" id="KW-1185">Reference proteome</keyword>
<proteinExistence type="predicted"/>
<organism evidence="1 2">
    <name type="scientific">Heterorhabditis bacteriophora</name>
    <name type="common">Entomopathogenic nematode worm</name>
    <dbReference type="NCBI Taxonomy" id="37862"/>
    <lineage>
        <taxon>Eukaryota</taxon>
        <taxon>Metazoa</taxon>
        <taxon>Ecdysozoa</taxon>
        <taxon>Nematoda</taxon>
        <taxon>Chromadorea</taxon>
        <taxon>Rhabditida</taxon>
        <taxon>Rhabditina</taxon>
        <taxon>Rhabditomorpha</taxon>
        <taxon>Strongyloidea</taxon>
        <taxon>Heterorhabditidae</taxon>
        <taxon>Heterorhabditis</taxon>
    </lineage>
</organism>
<dbReference type="Proteomes" id="UP000095283">
    <property type="component" value="Unplaced"/>
</dbReference>
<evidence type="ECO:0000313" key="2">
    <source>
        <dbReference type="WBParaSite" id="Hba_01447"/>
    </source>
</evidence>
<evidence type="ECO:0000313" key="1">
    <source>
        <dbReference type="Proteomes" id="UP000095283"/>
    </source>
</evidence>
<protein>
    <submittedName>
        <fullName evidence="2">Uncharacterized protein</fullName>
    </submittedName>
</protein>
<dbReference type="WBParaSite" id="Hba_01447">
    <property type="protein sequence ID" value="Hba_01447"/>
    <property type="gene ID" value="Hba_01447"/>
</dbReference>
<accession>A0A1I7W9V4</accession>